<dbReference type="Pfam" id="PF02775">
    <property type="entry name" value="TPP_enzyme_C"/>
    <property type="match status" value="1"/>
</dbReference>
<evidence type="ECO:0000256" key="2">
    <source>
        <dbReference type="ARBA" id="ARBA00023002"/>
    </source>
</evidence>
<evidence type="ECO:0000313" key="4">
    <source>
        <dbReference type="EMBL" id="RXE55806.1"/>
    </source>
</evidence>
<proteinExistence type="predicted"/>
<dbReference type="GO" id="GO:0044272">
    <property type="term" value="P:sulfur compound biosynthetic process"/>
    <property type="evidence" value="ECO:0007669"/>
    <property type="project" value="UniProtKB-ARBA"/>
</dbReference>
<comment type="caution">
    <text evidence="4">The sequence shown here is derived from an EMBL/GenBank/DDBJ whole genome shotgun (WGS) entry which is preliminary data.</text>
</comment>
<sequence length="423" mass="45016">MKGEAALASMLRRSADRFYTVPGYPISGLAALLDAEIAVNEKVALEYALGDSLAGRRAAVVVKHVGLNACADPLVNATTQGLRGGVVVVAGDDVDVMASQNAQDSRYYGELAEIPVLEPGIATCRQAVETAFEASETFSRAALLRVTPSLLDADIPDGEIERTSGTGRLADPGLTLAGRVADADRRTAAMFAWSRDSALNRMTGGTVGVGTCSGTSEVVTVYPPPADPALLADTCEHGRPFLREHRFCEPPALSGTPERMESRGYHKTFCRECPFHSVFALMRERGLLAICDMGCSVLAMNPPYRVGEASYGLGSSIAVAATSTRVALTGDYALLHSGINALIDVYEKQKPLLCIVLKNNRMGMTGGHPTPDIHKYLTWAEPITVAAGDKATLREVLYVSGEPRTVVVEGTCPEDGRHETVAY</sequence>
<dbReference type="InterPro" id="IPR011766">
    <property type="entry name" value="TPP_enzyme_TPP-bd"/>
</dbReference>
<dbReference type="InterPro" id="IPR045025">
    <property type="entry name" value="HACL1-like"/>
</dbReference>
<evidence type="ECO:0000256" key="1">
    <source>
        <dbReference type="ARBA" id="ARBA00022723"/>
    </source>
</evidence>
<dbReference type="GO" id="GO:0046872">
    <property type="term" value="F:metal ion binding"/>
    <property type="evidence" value="ECO:0007669"/>
    <property type="project" value="UniProtKB-KW"/>
</dbReference>
<dbReference type="Proteomes" id="UP000290932">
    <property type="component" value="Unassembled WGS sequence"/>
</dbReference>
<dbReference type="RefSeq" id="WP_128693505.1">
    <property type="nucleotide sequence ID" value="NZ_LHQS01000002.1"/>
</dbReference>
<dbReference type="GO" id="GO:0030976">
    <property type="term" value="F:thiamine pyrophosphate binding"/>
    <property type="evidence" value="ECO:0007669"/>
    <property type="project" value="InterPro"/>
</dbReference>
<protein>
    <submittedName>
        <fullName evidence="4">Indolepyruvate ferredoxin oxidoreductase</fullName>
    </submittedName>
</protein>
<organism evidence="4 5">
    <name type="scientific">Methanoculleus taiwanensis</name>
    <dbReference type="NCBI Taxonomy" id="1550565"/>
    <lineage>
        <taxon>Archaea</taxon>
        <taxon>Methanobacteriati</taxon>
        <taxon>Methanobacteriota</taxon>
        <taxon>Stenosarchaea group</taxon>
        <taxon>Methanomicrobia</taxon>
        <taxon>Methanomicrobiales</taxon>
        <taxon>Methanomicrobiaceae</taxon>
        <taxon>Methanoculleus</taxon>
    </lineage>
</organism>
<dbReference type="PANTHER" id="PTHR43710">
    <property type="entry name" value="2-HYDROXYACYL-COA LYASE"/>
    <property type="match status" value="1"/>
</dbReference>
<keyword evidence="4" id="KW-0670">Pyruvate</keyword>
<dbReference type="EMBL" id="LHQS01000002">
    <property type="protein sequence ID" value="RXE55806.1"/>
    <property type="molecule type" value="Genomic_DNA"/>
</dbReference>
<keyword evidence="5" id="KW-1185">Reference proteome</keyword>
<dbReference type="AlphaFoldDB" id="A0A498H1R2"/>
<keyword evidence="1" id="KW-0479">Metal-binding</keyword>
<dbReference type="InterPro" id="IPR029061">
    <property type="entry name" value="THDP-binding"/>
</dbReference>
<gene>
    <name evidence="4" type="ORF">ABH15_06145</name>
</gene>
<keyword evidence="2" id="KW-0560">Oxidoreductase</keyword>
<dbReference type="GO" id="GO:0006082">
    <property type="term" value="P:organic acid metabolic process"/>
    <property type="evidence" value="ECO:0007669"/>
    <property type="project" value="UniProtKB-ARBA"/>
</dbReference>
<reference evidence="4 5" key="1">
    <citation type="journal article" date="2015" name="Int. J. Syst. Evol. Microbiol.">
        <title>Methanoculleus taiwanensis sp. nov., a methanogen isolated from deep marine sediment at the deformation front area near Taiwan.</title>
        <authorList>
            <person name="Weng C.Y."/>
            <person name="Chen S.C."/>
            <person name="Lai M.C."/>
            <person name="Wu S.Y."/>
            <person name="Lin S."/>
            <person name="Yang T.F."/>
            <person name="Chen P.C."/>
        </authorList>
    </citation>
    <scope>NUCLEOTIDE SEQUENCE [LARGE SCALE GENOMIC DNA]</scope>
    <source>
        <strain evidence="4 5">CYW4</strain>
    </source>
</reference>
<accession>A0A498H1R2</accession>
<dbReference type="PANTHER" id="PTHR43710:SF7">
    <property type="entry name" value="INDOLEPYRUVATE OXIDOREDUCTASE SUBUNIT IORA"/>
    <property type="match status" value="1"/>
</dbReference>
<dbReference type="CDD" id="cd07034">
    <property type="entry name" value="TPP_PYR_PFOR_IOR-alpha_like"/>
    <property type="match status" value="1"/>
</dbReference>
<evidence type="ECO:0000259" key="3">
    <source>
        <dbReference type="Pfam" id="PF02775"/>
    </source>
</evidence>
<name>A0A498H1R2_9EURY</name>
<dbReference type="InterPro" id="IPR002880">
    <property type="entry name" value="Pyrv_Fd/Flavodoxin_OxRdtase_N"/>
</dbReference>
<dbReference type="Gene3D" id="3.40.50.970">
    <property type="match status" value="2"/>
</dbReference>
<feature type="domain" description="Thiamine pyrophosphate enzyme TPP-binding" evidence="3">
    <location>
        <begin position="308"/>
        <end position="375"/>
    </location>
</feature>
<dbReference type="OrthoDB" id="116011at2157"/>
<dbReference type="GO" id="GO:0016491">
    <property type="term" value="F:oxidoreductase activity"/>
    <property type="evidence" value="ECO:0007669"/>
    <property type="project" value="UniProtKB-KW"/>
</dbReference>
<evidence type="ECO:0000313" key="5">
    <source>
        <dbReference type="Proteomes" id="UP000290932"/>
    </source>
</evidence>
<dbReference type="SUPFAM" id="SSF52518">
    <property type="entry name" value="Thiamin diphosphate-binding fold (THDP-binding)"/>
    <property type="match status" value="2"/>
</dbReference>